<dbReference type="STRING" id="1492738.FEM21_12100"/>
<accession>A0A066WSQ2</accession>
<feature type="domain" description="Type ISP restriction-modification enzyme LLaBIII C-terminal specificity" evidence="1">
    <location>
        <begin position="38"/>
        <end position="96"/>
    </location>
</feature>
<proteinExistence type="predicted"/>
<name>A0A066WSQ2_9FLAO</name>
<keyword evidence="3" id="KW-1185">Reference proteome</keyword>
<comment type="caution">
    <text evidence="2">The sequence shown here is derived from an EMBL/GenBank/DDBJ whole genome shotgun (WGS) entry which is preliminary data.</text>
</comment>
<protein>
    <recommendedName>
        <fullName evidence="1">Type ISP restriction-modification enzyme LLaBIII C-terminal specificity domain-containing protein</fullName>
    </recommendedName>
</protein>
<dbReference type="EMBL" id="JNCA01000011">
    <property type="protein sequence ID" value="KDN55608.1"/>
    <property type="molecule type" value="Genomic_DNA"/>
</dbReference>
<dbReference type="Proteomes" id="UP000027064">
    <property type="component" value="Unassembled WGS sequence"/>
</dbReference>
<gene>
    <name evidence="2" type="ORF">FEM21_12100</name>
</gene>
<reference evidence="2 3" key="1">
    <citation type="submission" date="2014-05" db="EMBL/GenBank/DDBJ databases">
        <title>Genome Sequence of Flavobacterium sp. EM1321.</title>
        <authorList>
            <person name="Shin S.-K."/>
            <person name="Yi H."/>
        </authorList>
    </citation>
    <scope>NUCLEOTIDE SEQUENCE [LARGE SCALE GENOMIC DNA]</scope>
    <source>
        <strain evidence="2 3">EM1321</strain>
    </source>
</reference>
<evidence type="ECO:0000313" key="2">
    <source>
        <dbReference type="EMBL" id="KDN55608.1"/>
    </source>
</evidence>
<sequence>MKATVFETLEKIIQIPFVADEFENGAVCFANDEEVRADFKLQFTAFDVVNYVYGILFKLYLKENIENASILNLKIPFPADADFFWKYSDFGKKLRQEKIIETIECNAVNQFNWEFME</sequence>
<dbReference type="OrthoDB" id="9759819at2"/>
<organism evidence="2 3">
    <name type="scientific">Flavobacterium seoulense</name>
    <dbReference type="NCBI Taxonomy" id="1492738"/>
    <lineage>
        <taxon>Bacteria</taxon>
        <taxon>Pseudomonadati</taxon>
        <taxon>Bacteroidota</taxon>
        <taxon>Flavobacteriia</taxon>
        <taxon>Flavobacteriales</taxon>
        <taxon>Flavobacteriaceae</taxon>
        <taxon>Flavobacterium</taxon>
    </lineage>
</organism>
<dbReference type="RefSeq" id="WP_035658865.1">
    <property type="nucleotide sequence ID" value="NZ_JNCA01000011.1"/>
</dbReference>
<dbReference type="InterPro" id="IPR041635">
    <property type="entry name" value="Type_ISP_LLaBIII_C"/>
</dbReference>
<evidence type="ECO:0000313" key="3">
    <source>
        <dbReference type="Proteomes" id="UP000027064"/>
    </source>
</evidence>
<evidence type="ECO:0000259" key="1">
    <source>
        <dbReference type="Pfam" id="PF18135"/>
    </source>
</evidence>
<dbReference type="PATRIC" id="fig|1492738.3.peg.1202"/>
<dbReference type="Pfam" id="PF18135">
    <property type="entry name" value="Type_ISP_C"/>
    <property type="match status" value="1"/>
</dbReference>
<dbReference type="AlphaFoldDB" id="A0A066WSQ2"/>